<evidence type="ECO:0000256" key="2">
    <source>
        <dbReference type="ARBA" id="ARBA00005369"/>
    </source>
</evidence>
<accession>A0A1M5XRN8</accession>
<dbReference type="SUPFAM" id="SSF53335">
    <property type="entry name" value="S-adenosyl-L-methionine-dependent methyltransferases"/>
    <property type="match status" value="1"/>
</dbReference>
<keyword evidence="9" id="KW-1185">Reference proteome</keyword>
<comment type="function">
    <text evidence="7">Catalyzes the methyl esterification of L-isoaspartyl residues in peptides and proteins that result from spontaneous decomposition of normal L-aspartyl and L-asparaginyl residues. It plays a role in the repair and/or degradation of damaged proteins.</text>
</comment>
<sequence>MKRTWLLLLLLAFLGLRGGWFPAAGLCQDGMDVMEERRLAMVAEQIEARGVSAPRVLEAMRRAERHLFVPDSQVPFAYDDRPLPIGHGQTISQPYIVALMTELIRPQPPFKVLEIGAGSGYQAAVLAELVEEVYTVEIIAPLAKWAEARLAAAGYENVMVKQADGYYGWEEHAPFDAVVVTAATPHIPPPLIEQLKDGGRMIIPVGSRFRVQQLVLVEKEKGELTTRNMLPVRFVPFTRGDDAGVR</sequence>
<dbReference type="GO" id="GO:0032259">
    <property type="term" value="P:methylation"/>
    <property type="evidence" value="ECO:0007669"/>
    <property type="project" value="UniProtKB-KW"/>
</dbReference>
<dbReference type="GO" id="GO:0030091">
    <property type="term" value="P:protein repair"/>
    <property type="evidence" value="ECO:0007669"/>
    <property type="project" value="UniProtKB-UniRule"/>
</dbReference>
<dbReference type="FunFam" id="3.40.50.150:FF:000010">
    <property type="entry name" value="Protein-L-isoaspartate O-methyltransferase"/>
    <property type="match status" value="1"/>
</dbReference>
<dbReference type="PANTHER" id="PTHR11579">
    <property type="entry name" value="PROTEIN-L-ISOASPARTATE O-METHYLTRANSFERASE"/>
    <property type="match status" value="1"/>
</dbReference>
<dbReference type="Pfam" id="PF01135">
    <property type="entry name" value="PCMT"/>
    <property type="match status" value="1"/>
</dbReference>
<name>A0A1M5XRN8_9BACT</name>
<dbReference type="NCBIfam" id="TIGR00080">
    <property type="entry name" value="pimt"/>
    <property type="match status" value="1"/>
</dbReference>
<dbReference type="EMBL" id="FQXS01000022">
    <property type="protein sequence ID" value="SHI01933.1"/>
    <property type="molecule type" value="Genomic_DNA"/>
</dbReference>
<evidence type="ECO:0000313" key="9">
    <source>
        <dbReference type="Proteomes" id="UP000184139"/>
    </source>
</evidence>
<keyword evidence="4 7" id="KW-0489">Methyltransferase</keyword>
<dbReference type="InterPro" id="IPR000682">
    <property type="entry name" value="PCMT"/>
</dbReference>
<evidence type="ECO:0000256" key="7">
    <source>
        <dbReference type="HAMAP-Rule" id="MF_00090"/>
    </source>
</evidence>
<keyword evidence="6 7" id="KW-0949">S-adenosyl-L-methionine</keyword>
<protein>
    <recommendedName>
        <fullName evidence="7">Protein-L-isoaspartate O-methyltransferase</fullName>
        <ecNumber evidence="7">2.1.1.77</ecNumber>
    </recommendedName>
    <alternativeName>
        <fullName evidence="7">L-isoaspartyl protein carboxyl methyltransferase</fullName>
    </alternativeName>
    <alternativeName>
        <fullName evidence="7">Protein L-isoaspartyl methyltransferase</fullName>
    </alternativeName>
    <alternativeName>
        <fullName evidence="7">Protein-beta-aspartate methyltransferase</fullName>
        <shortName evidence="7">PIMT</shortName>
    </alternativeName>
</protein>
<evidence type="ECO:0000313" key="8">
    <source>
        <dbReference type="EMBL" id="SHI01933.1"/>
    </source>
</evidence>
<dbReference type="GO" id="GO:0004719">
    <property type="term" value="F:protein-L-isoaspartate (D-aspartate) O-methyltransferase activity"/>
    <property type="evidence" value="ECO:0007669"/>
    <property type="project" value="UniProtKB-UniRule"/>
</dbReference>
<dbReference type="NCBIfam" id="NF001453">
    <property type="entry name" value="PRK00312.1"/>
    <property type="match status" value="1"/>
</dbReference>
<dbReference type="GO" id="GO:0005737">
    <property type="term" value="C:cytoplasm"/>
    <property type="evidence" value="ECO:0007669"/>
    <property type="project" value="UniProtKB-SubCell"/>
</dbReference>
<reference evidence="8 9" key="1">
    <citation type="submission" date="2016-11" db="EMBL/GenBank/DDBJ databases">
        <authorList>
            <person name="Jaros S."/>
            <person name="Januszkiewicz K."/>
            <person name="Wedrychowicz H."/>
        </authorList>
    </citation>
    <scope>NUCLEOTIDE SEQUENCE [LARGE SCALE GENOMIC DNA]</scope>
    <source>
        <strain evidence="8 9">DSM 9705</strain>
    </source>
</reference>
<dbReference type="CDD" id="cd02440">
    <property type="entry name" value="AdoMet_MTases"/>
    <property type="match status" value="1"/>
</dbReference>
<gene>
    <name evidence="7" type="primary">pcm</name>
    <name evidence="8" type="ORF">SAMN02745124_03246</name>
</gene>
<dbReference type="STRING" id="1121409.SAMN02745124_03246"/>
<comment type="catalytic activity">
    <reaction evidence="7">
        <text>[protein]-L-isoaspartate + S-adenosyl-L-methionine = [protein]-L-isoaspartate alpha-methyl ester + S-adenosyl-L-homocysteine</text>
        <dbReference type="Rhea" id="RHEA:12705"/>
        <dbReference type="Rhea" id="RHEA-COMP:12143"/>
        <dbReference type="Rhea" id="RHEA-COMP:12144"/>
        <dbReference type="ChEBI" id="CHEBI:57856"/>
        <dbReference type="ChEBI" id="CHEBI:59789"/>
        <dbReference type="ChEBI" id="CHEBI:90596"/>
        <dbReference type="ChEBI" id="CHEBI:90598"/>
        <dbReference type="EC" id="2.1.1.77"/>
    </reaction>
</comment>
<evidence type="ECO:0000256" key="6">
    <source>
        <dbReference type="ARBA" id="ARBA00022691"/>
    </source>
</evidence>
<keyword evidence="5 7" id="KW-0808">Transferase</keyword>
<evidence type="ECO:0000256" key="1">
    <source>
        <dbReference type="ARBA" id="ARBA00004496"/>
    </source>
</evidence>
<comment type="similarity">
    <text evidence="2 7">Belongs to the methyltransferase superfamily. L-isoaspartyl/D-aspartyl protein methyltransferase family.</text>
</comment>
<dbReference type="OrthoDB" id="9810066at2"/>
<dbReference type="AlphaFoldDB" id="A0A1M5XRN8"/>
<dbReference type="Gene3D" id="3.40.50.150">
    <property type="entry name" value="Vaccinia Virus protein VP39"/>
    <property type="match status" value="1"/>
</dbReference>
<evidence type="ECO:0000256" key="4">
    <source>
        <dbReference type="ARBA" id="ARBA00022603"/>
    </source>
</evidence>
<proteinExistence type="inferred from homology"/>
<dbReference type="EC" id="2.1.1.77" evidence="7"/>
<dbReference type="Proteomes" id="UP000184139">
    <property type="component" value="Unassembled WGS sequence"/>
</dbReference>
<evidence type="ECO:0000256" key="3">
    <source>
        <dbReference type="ARBA" id="ARBA00022490"/>
    </source>
</evidence>
<keyword evidence="3 7" id="KW-0963">Cytoplasm</keyword>
<evidence type="ECO:0000256" key="5">
    <source>
        <dbReference type="ARBA" id="ARBA00022679"/>
    </source>
</evidence>
<comment type="subcellular location">
    <subcellularLocation>
        <location evidence="1 7">Cytoplasm</location>
    </subcellularLocation>
</comment>
<organism evidence="8 9">
    <name type="scientific">Desulfofustis glycolicus DSM 9705</name>
    <dbReference type="NCBI Taxonomy" id="1121409"/>
    <lineage>
        <taxon>Bacteria</taxon>
        <taxon>Pseudomonadati</taxon>
        <taxon>Thermodesulfobacteriota</taxon>
        <taxon>Desulfobulbia</taxon>
        <taxon>Desulfobulbales</taxon>
        <taxon>Desulfocapsaceae</taxon>
        <taxon>Desulfofustis</taxon>
    </lineage>
</organism>
<feature type="active site" evidence="7">
    <location>
        <position position="92"/>
    </location>
</feature>
<dbReference type="PANTHER" id="PTHR11579:SF0">
    <property type="entry name" value="PROTEIN-L-ISOASPARTATE(D-ASPARTATE) O-METHYLTRANSFERASE"/>
    <property type="match status" value="1"/>
</dbReference>
<dbReference type="HAMAP" id="MF_00090">
    <property type="entry name" value="PIMT"/>
    <property type="match status" value="1"/>
</dbReference>
<dbReference type="InterPro" id="IPR029063">
    <property type="entry name" value="SAM-dependent_MTases_sf"/>
</dbReference>